<feature type="compositionally biased region" description="Polar residues" evidence="1">
    <location>
        <begin position="1"/>
        <end position="16"/>
    </location>
</feature>
<dbReference type="OrthoDB" id="9797023at2"/>
<protein>
    <submittedName>
        <fullName evidence="2">DNA-binding ferritin-like protein (Oxidative damage protectant)</fullName>
    </submittedName>
</protein>
<dbReference type="Gene3D" id="1.20.1260.10">
    <property type="match status" value="1"/>
</dbReference>
<accession>A0A087E8F1</accession>
<keyword evidence="2" id="KW-0238">DNA-binding</keyword>
<dbReference type="InterPro" id="IPR012347">
    <property type="entry name" value="Ferritin-like"/>
</dbReference>
<dbReference type="AlphaFoldDB" id="A0A087E8F1"/>
<organism evidence="2 3">
    <name type="scientific">Bifidobacterium subtile</name>
    <dbReference type="NCBI Taxonomy" id="77635"/>
    <lineage>
        <taxon>Bacteria</taxon>
        <taxon>Bacillati</taxon>
        <taxon>Actinomycetota</taxon>
        <taxon>Actinomycetes</taxon>
        <taxon>Bifidobacteriales</taxon>
        <taxon>Bifidobacteriaceae</taxon>
        <taxon>Bifidobacterium</taxon>
    </lineage>
</organism>
<dbReference type="STRING" id="77635.BISU_1089"/>
<comment type="caution">
    <text evidence="2">The sequence shown here is derived from an EMBL/GenBank/DDBJ whole genome shotgun (WGS) entry which is preliminary data.</text>
</comment>
<dbReference type="InterPro" id="IPR009078">
    <property type="entry name" value="Ferritin-like_SF"/>
</dbReference>
<feature type="region of interest" description="Disordered" evidence="1">
    <location>
        <begin position="1"/>
        <end position="30"/>
    </location>
</feature>
<reference evidence="2 3" key="1">
    <citation type="submission" date="2014-03" db="EMBL/GenBank/DDBJ databases">
        <title>Genomics of Bifidobacteria.</title>
        <authorList>
            <person name="Ventura M."/>
            <person name="Milani C."/>
            <person name="Lugli G.A."/>
        </authorList>
    </citation>
    <scope>NUCLEOTIDE SEQUENCE [LARGE SCALE GENOMIC DNA]</scope>
    <source>
        <strain evidence="2 3">LMG 11597</strain>
    </source>
</reference>
<feature type="compositionally biased region" description="Basic and acidic residues" evidence="1">
    <location>
        <begin position="17"/>
        <end position="30"/>
    </location>
</feature>
<dbReference type="EMBL" id="JGZR01000005">
    <property type="protein sequence ID" value="KFJ04052.1"/>
    <property type="molecule type" value="Genomic_DNA"/>
</dbReference>
<evidence type="ECO:0000313" key="3">
    <source>
        <dbReference type="Proteomes" id="UP000029055"/>
    </source>
</evidence>
<dbReference type="Proteomes" id="UP000029055">
    <property type="component" value="Unassembled WGS sequence"/>
</dbReference>
<dbReference type="RefSeq" id="WP_024463325.1">
    <property type="nucleotide sequence ID" value="NZ_CP062939.1"/>
</dbReference>
<keyword evidence="3" id="KW-1185">Reference proteome</keyword>
<sequence length="196" mass="21950">MTNNDSAASALTPQQRYEQEAVQSDKDHHAPTAGAMTGHIIANLFLDILKIRQARWFAKGATRLFLQLHAAEWIKFESAMIDSLDDVLASDNEMIPTTTAQINEYGKLEEDPARKYEDGAAQLTDLIHDFDWQLIFVGKAIALADSESKTALSSTLSEFRAWAKRQILEAQLFLGNDPTDGLYKEVDDDDDDEDDE</sequence>
<dbReference type="eggNOG" id="COG0783">
    <property type="taxonomic scope" value="Bacteria"/>
</dbReference>
<gene>
    <name evidence="2" type="ORF">BISU_1089</name>
</gene>
<evidence type="ECO:0000256" key="1">
    <source>
        <dbReference type="SAM" id="MobiDB-lite"/>
    </source>
</evidence>
<dbReference type="GO" id="GO:0003677">
    <property type="term" value="F:DNA binding"/>
    <property type="evidence" value="ECO:0007669"/>
    <property type="project" value="UniProtKB-KW"/>
</dbReference>
<proteinExistence type="predicted"/>
<evidence type="ECO:0000313" key="2">
    <source>
        <dbReference type="EMBL" id="KFJ04052.1"/>
    </source>
</evidence>
<name>A0A087E8F1_9BIFI</name>
<dbReference type="SUPFAM" id="SSF47240">
    <property type="entry name" value="Ferritin-like"/>
    <property type="match status" value="1"/>
</dbReference>